<evidence type="ECO:0000313" key="2">
    <source>
        <dbReference type="EMBL" id="RDJ29818.1"/>
    </source>
</evidence>
<dbReference type="AlphaFoldDB" id="A0A370LD63"/>
<reference evidence="3" key="1">
    <citation type="submission" date="2018-07" db="EMBL/GenBank/DDBJ databases">
        <authorList>
            <person name="Safronova V.I."/>
            <person name="Chirak E.R."/>
            <person name="Sazanova A.L."/>
        </authorList>
    </citation>
    <scope>NUCLEOTIDE SEQUENCE [LARGE SCALE GENOMIC DNA]</scope>
    <source>
        <strain evidence="3">RCAM04685</strain>
    </source>
</reference>
<dbReference type="EMBL" id="QQTP01000001">
    <property type="protein sequence ID" value="RDJ29818.1"/>
    <property type="molecule type" value="Genomic_DNA"/>
</dbReference>
<dbReference type="RefSeq" id="WP_114827930.1">
    <property type="nucleotide sequence ID" value="NZ_QQTO01000019.1"/>
</dbReference>
<dbReference type="InterPro" id="IPR050483">
    <property type="entry name" value="CoA-transferase_III_domain"/>
</dbReference>
<evidence type="ECO:0000256" key="1">
    <source>
        <dbReference type="ARBA" id="ARBA00022679"/>
    </source>
</evidence>
<dbReference type="InterPro" id="IPR044855">
    <property type="entry name" value="CoA-Trfase_III_dom3_sf"/>
</dbReference>
<name>A0A370LD63_9HYPH</name>
<dbReference type="GO" id="GO:0008410">
    <property type="term" value="F:CoA-transferase activity"/>
    <property type="evidence" value="ECO:0007669"/>
    <property type="project" value="TreeGrafter"/>
</dbReference>
<proteinExistence type="predicted"/>
<accession>A0A370LD63</accession>
<dbReference type="InterPro" id="IPR023606">
    <property type="entry name" value="CoA-Trfase_III_dom_1_sf"/>
</dbReference>
<dbReference type="InterPro" id="IPR003673">
    <property type="entry name" value="CoA-Trfase_fam_III"/>
</dbReference>
<keyword evidence="3" id="KW-1185">Reference proteome</keyword>
<sequence length="391" mass="42683">MTRVLAGIRVIEFGRFITGPYAAMLLADLGADVVKVERAGSGDPFRSFEKGLYGPQFQAFNRNKRSIALDFALEEDQIAFRELIVGADVLIQNSRPGAGDKFGIGPEQARALNPRLVHCEITGFGRDGPYTHRPAYDTVAQALSGFLSMFVSPDEPRIVGPAVSDSVTGLYAALGIMGALMERERTGKGRLVEISMLEATMHFAVEQFQGYFVNGKVPSPRDRGRVSQSLALSCADGRTIALHLSSPPKFWNGLLQAIGRPDLAEDPRFAQRMDRVRNHDQLEDVLRPIFASQPRAHWLPLLEAADVPHAPVLGADEVVADPQVRHLGIDQTMTHPTEGKVRTLRTPIIYDGNRDGIAMTPPPVLDEHGAEIRRELAAGAPVPARKTSETA</sequence>
<dbReference type="Gene3D" id="3.40.50.10540">
    <property type="entry name" value="Crotonobetainyl-coa:carnitine coa-transferase, domain 1"/>
    <property type="match status" value="1"/>
</dbReference>
<dbReference type="OrthoDB" id="9806585at2"/>
<keyword evidence="1 2" id="KW-0808">Transferase</keyword>
<dbReference type="Pfam" id="PF02515">
    <property type="entry name" value="CoA_transf_3"/>
    <property type="match status" value="1"/>
</dbReference>
<comment type="caution">
    <text evidence="2">The sequence shown here is derived from an EMBL/GenBank/DDBJ whole genome shotgun (WGS) entry which is preliminary data.</text>
</comment>
<organism evidence="2 3">
    <name type="scientific">Bosea caraganae</name>
    <dbReference type="NCBI Taxonomy" id="2763117"/>
    <lineage>
        <taxon>Bacteria</taxon>
        <taxon>Pseudomonadati</taxon>
        <taxon>Pseudomonadota</taxon>
        <taxon>Alphaproteobacteria</taxon>
        <taxon>Hyphomicrobiales</taxon>
        <taxon>Boseaceae</taxon>
        <taxon>Bosea</taxon>
    </lineage>
</organism>
<gene>
    <name evidence="2" type="ORF">DWE98_04635</name>
</gene>
<dbReference type="Proteomes" id="UP000255207">
    <property type="component" value="Unassembled WGS sequence"/>
</dbReference>
<dbReference type="Gene3D" id="3.30.1540.10">
    <property type="entry name" value="formyl-coa transferase, domain 3"/>
    <property type="match status" value="1"/>
</dbReference>
<dbReference type="PANTHER" id="PTHR48207">
    <property type="entry name" value="SUCCINATE--HYDROXYMETHYLGLUTARATE COA-TRANSFERASE"/>
    <property type="match status" value="1"/>
</dbReference>
<protein>
    <submittedName>
        <fullName evidence="2">CoA transferase</fullName>
    </submittedName>
</protein>
<dbReference type="SUPFAM" id="SSF89796">
    <property type="entry name" value="CoA-transferase family III (CaiB/BaiF)"/>
    <property type="match status" value="1"/>
</dbReference>
<dbReference type="PANTHER" id="PTHR48207:SF3">
    <property type="entry name" value="SUCCINATE--HYDROXYMETHYLGLUTARATE COA-TRANSFERASE"/>
    <property type="match status" value="1"/>
</dbReference>
<evidence type="ECO:0000313" key="3">
    <source>
        <dbReference type="Proteomes" id="UP000255207"/>
    </source>
</evidence>